<name>A0A4U5V8N3_COLLU</name>
<dbReference type="Proteomes" id="UP000298787">
    <property type="component" value="Chromosome 16"/>
</dbReference>
<evidence type="ECO:0000256" key="5">
    <source>
        <dbReference type="ARBA" id="ARBA00022553"/>
    </source>
</evidence>
<dbReference type="InterPro" id="IPR027685">
    <property type="entry name" value="Shroom_fam"/>
</dbReference>
<keyword evidence="4" id="KW-0963">Cytoplasm</keyword>
<evidence type="ECO:0000259" key="8">
    <source>
        <dbReference type="PROSITE" id="PS50106"/>
    </source>
</evidence>
<dbReference type="SMART" id="SM00228">
    <property type="entry name" value="PDZ"/>
    <property type="match status" value="1"/>
</dbReference>
<dbReference type="GO" id="GO:0007015">
    <property type="term" value="P:actin filament organization"/>
    <property type="evidence" value="ECO:0007669"/>
    <property type="project" value="TreeGrafter"/>
</dbReference>
<dbReference type="PROSITE" id="PS50106">
    <property type="entry name" value="PDZ"/>
    <property type="match status" value="1"/>
</dbReference>
<proteinExistence type="inferred from homology"/>
<gene>
    <name evidence="9" type="ORF">D9C73_019124</name>
</gene>
<dbReference type="InterPro" id="IPR001478">
    <property type="entry name" value="PDZ"/>
</dbReference>
<dbReference type="AlphaFoldDB" id="A0A4U5V8N3"/>
<organism evidence="9 10">
    <name type="scientific">Collichthys lucidus</name>
    <name type="common">Big head croaker</name>
    <name type="synonym">Sciaena lucida</name>
    <dbReference type="NCBI Taxonomy" id="240159"/>
    <lineage>
        <taxon>Eukaryota</taxon>
        <taxon>Metazoa</taxon>
        <taxon>Chordata</taxon>
        <taxon>Craniata</taxon>
        <taxon>Vertebrata</taxon>
        <taxon>Euteleostomi</taxon>
        <taxon>Actinopterygii</taxon>
        <taxon>Neopterygii</taxon>
        <taxon>Teleostei</taxon>
        <taxon>Neoteleostei</taxon>
        <taxon>Acanthomorphata</taxon>
        <taxon>Eupercaria</taxon>
        <taxon>Sciaenidae</taxon>
        <taxon>Collichthys</taxon>
    </lineage>
</organism>
<keyword evidence="5" id="KW-0597">Phosphoprotein</keyword>
<feature type="domain" description="PDZ" evidence="8">
    <location>
        <begin position="23"/>
        <end position="101"/>
    </location>
</feature>
<keyword evidence="3" id="KW-0217">Developmental protein</keyword>
<dbReference type="SUPFAM" id="SSF50156">
    <property type="entry name" value="PDZ domain-like"/>
    <property type="match status" value="1"/>
</dbReference>
<dbReference type="GO" id="GO:0005912">
    <property type="term" value="C:adherens junction"/>
    <property type="evidence" value="ECO:0007669"/>
    <property type="project" value="TreeGrafter"/>
</dbReference>
<dbReference type="InterPro" id="IPR036034">
    <property type="entry name" value="PDZ_sf"/>
</dbReference>
<comment type="similarity">
    <text evidence="2">Belongs to the shroom family.</text>
</comment>
<evidence type="ECO:0000256" key="1">
    <source>
        <dbReference type="ARBA" id="ARBA00004245"/>
    </source>
</evidence>
<evidence type="ECO:0000256" key="4">
    <source>
        <dbReference type="ARBA" id="ARBA00022490"/>
    </source>
</evidence>
<comment type="subcellular location">
    <subcellularLocation>
        <location evidence="1">Cytoplasm</location>
        <location evidence="1">Cytoskeleton</location>
    </subcellularLocation>
</comment>
<sequence length="139" mass="14469">MESGGRAGLQRAAGGGEGGGGGWVLVEARLQGGAPWGFTLQGGLEHEEPLIISKVEEGGKADSLEQPLLVGDEIIIINDVELSGYRQEAIALVKGSGTKVSGPPADNLTIQCITFNKCENDFDSAPVSDDAAIDIDFWT</sequence>
<dbReference type="FunFam" id="2.30.42.10:FF:000100">
    <property type="entry name" value="Shroom family member 2"/>
    <property type="match status" value="1"/>
</dbReference>
<dbReference type="GO" id="GO:0051015">
    <property type="term" value="F:actin filament binding"/>
    <property type="evidence" value="ECO:0007669"/>
    <property type="project" value="InterPro"/>
</dbReference>
<keyword evidence="10" id="KW-1185">Reference proteome</keyword>
<evidence type="ECO:0000256" key="2">
    <source>
        <dbReference type="ARBA" id="ARBA00006469"/>
    </source>
</evidence>
<dbReference type="PANTHER" id="PTHR15012">
    <property type="entry name" value="APICAL PROTEIN/SHROOM-RELATED"/>
    <property type="match status" value="1"/>
</dbReference>
<dbReference type="Pfam" id="PF00595">
    <property type="entry name" value="PDZ"/>
    <property type="match status" value="1"/>
</dbReference>
<dbReference type="GO" id="GO:0043296">
    <property type="term" value="C:apical junction complex"/>
    <property type="evidence" value="ECO:0007669"/>
    <property type="project" value="TreeGrafter"/>
</dbReference>
<dbReference type="GO" id="GO:0030864">
    <property type="term" value="C:cortical actin cytoskeleton"/>
    <property type="evidence" value="ECO:0007669"/>
    <property type="project" value="TreeGrafter"/>
</dbReference>
<keyword evidence="7" id="KW-0206">Cytoskeleton</keyword>
<dbReference type="EMBL" id="CM014093">
    <property type="protein sequence ID" value="TKS84109.1"/>
    <property type="molecule type" value="Genomic_DNA"/>
</dbReference>
<dbReference type="PANTHER" id="PTHR15012:SF32">
    <property type="entry name" value="PROTEIN SHROOM"/>
    <property type="match status" value="1"/>
</dbReference>
<dbReference type="GO" id="GO:0016324">
    <property type="term" value="C:apical plasma membrane"/>
    <property type="evidence" value="ECO:0007669"/>
    <property type="project" value="TreeGrafter"/>
</dbReference>
<evidence type="ECO:0000256" key="6">
    <source>
        <dbReference type="ARBA" id="ARBA00023203"/>
    </source>
</evidence>
<evidence type="ECO:0000256" key="7">
    <source>
        <dbReference type="ARBA" id="ARBA00023212"/>
    </source>
</evidence>
<evidence type="ECO:0000313" key="10">
    <source>
        <dbReference type="Proteomes" id="UP000298787"/>
    </source>
</evidence>
<dbReference type="Gene3D" id="2.30.42.10">
    <property type="match status" value="1"/>
</dbReference>
<reference evidence="9 10" key="1">
    <citation type="submission" date="2019-01" db="EMBL/GenBank/DDBJ databases">
        <title>Genome Assembly of Collichthys lucidus.</title>
        <authorList>
            <person name="Cai M."/>
            <person name="Xiao S."/>
        </authorList>
    </citation>
    <scope>NUCLEOTIDE SEQUENCE [LARGE SCALE GENOMIC DNA]</scope>
    <source>
        <strain evidence="9">JT15FE1705JMU</strain>
        <tissue evidence="9">Muscle</tissue>
    </source>
</reference>
<evidence type="ECO:0000256" key="3">
    <source>
        <dbReference type="ARBA" id="ARBA00022473"/>
    </source>
</evidence>
<accession>A0A4U5V8N3</accession>
<keyword evidence="6" id="KW-0009">Actin-binding</keyword>
<dbReference type="STRING" id="240159.A0A4U5V8N3"/>
<evidence type="ECO:0000313" key="9">
    <source>
        <dbReference type="EMBL" id="TKS84109.1"/>
    </source>
</evidence>
<protein>
    <submittedName>
        <fullName evidence="9">Protein Shroom2</fullName>
    </submittedName>
</protein>